<dbReference type="OrthoDB" id="406368at2759"/>
<proteinExistence type="predicted"/>
<sequence length="189" mass="21429">MYHLAPRFQKHNLSGTPEHVGPDTYTICFSTCKRQKNRAPFLSCEGRKFSIARPVYTHALYSYDTRNRIIGGASINYTAERKTIVKTRAPGPGDYEPKINVCRAVREIKGKGRVYLCRVPYSHEIGTPSIPTRINENGYNIINGRLDRIPPDDYDETIGPAFYCVPSVRIATISHFFDQMAKIEELSKG</sequence>
<reference evidence="2" key="1">
    <citation type="submission" date="2025-08" db="UniProtKB">
        <authorList>
            <consortium name="RefSeq"/>
        </authorList>
    </citation>
    <scope>IDENTIFICATION</scope>
    <source>
        <tissue evidence="2">Entire body</tissue>
    </source>
</reference>
<dbReference type="KEGG" id="apln:108732516"/>
<accession>A0A1W4WEJ4</accession>
<dbReference type="InParanoid" id="A0A1W4WEJ4"/>
<name>A0A1W4WEJ4_AGRPL</name>
<keyword evidence="1" id="KW-1185">Reference proteome</keyword>
<dbReference type="GeneID" id="108732516"/>
<dbReference type="RefSeq" id="XP_018318872.1">
    <property type="nucleotide sequence ID" value="XM_018463370.2"/>
</dbReference>
<evidence type="ECO:0000313" key="1">
    <source>
        <dbReference type="Proteomes" id="UP000192223"/>
    </source>
</evidence>
<organism evidence="1 2">
    <name type="scientific">Agrilus planipennis</name>
    <name type="common">Emerald ash borer</name>
    <name type="synonym">Agrilus marcopoli</name>
    <dbReference type="NCBI Taxonomy" id="224129"/>
    <lineage>
        <taxon>Eukaryota</taxon>
        <taxon>Metazoa</taxon>
        <taxon>Ecdysozoa</taxon>
        <taxon>Arthropoda</taxon>
        <taxon>Hexapoda</taxon>
        <taxon>Insecta</taxon>
        <taxon>Pterygota</taxon>
        <taxon>Neoptera</taxon>
        <taxon>Endopterygota</taxon>
        <taxon>Coleoptera</taxon>
        <taxon>Polyphaga</taxon>
        <taxon>Elateriformia</taxon>
        <taxon>Buprestoidea</taxon>
        <taxon>Buprestidae</taxon>
        <taxon>Agrilinae</taxon>
        <taxon>Agrilus</taxon>
    </lineage>
</organism>
<gene>
    <name evidence="2" type="primary">LOC108732516</name>
</gene>
<dbReference type="Proteomes" id="UP000192223">
    <property type="component" value="Unplaced"/>
</dbReference>
<dbReference type="AlphaFoldDB" id="A0A1W4WEJ4"/>
<dbReference type="STRING" id="224129.A0A1W4WEJ4"/>
<evidence type="ECO:0000313" key="2">
    <source>
        <dbReference type="RefSeq" id="XP_018318872.1"/>
    </source>
</evidence>
<protein>
    <submittedName>
        <fullName evidence="2">Sperm-tail PG-rich repeat-containing protein 2-like</fullName>
    </submittedName>
</protein>